<protein>
    <recommendedName>
        <fullName evidence="4">Recombinase zinc beta ribbon domain-containing protein</fullName>
    </recommendedName>
</protein>
<gene>
    <name evidence="5" type="ORF">J2S25_003900</name>
</gene>
<evidence type="ECO:0000259" key="4">
    <source>
        <dbReference type="Pfam" id="PF13408"/>
    </source>
</evidence>
<dbReference type="PANTHER" id="PTHR30461:SF2">
    <property type="entry name" value="SERINE RECOMBINASE PINE-RELATED"/>
    <property type="match status" value="1"/>
</dbReference>
<keyword evidence="3" id="KW-0175">Coiled coil</keyword>
<sequence length="286" mass="33704">MVNKGELPQYYIEDNHPAIITLEDWDKVQTIRKLNQPKVTRPSVNAPQPFRQTFRCGECGGIISQYENYDRQKDAIKKKARRYWRCRVANGKNFSGTCTSPSFREEYVEHNFMSALLEMKSNDLPQLEAEAVSERTDLTNKEHSEIEEIEIMMEQLNQELYEAVDEELNQAGQDTKQVEALTNEIVQLKHQLDAFEERQEQAAKYRTELEWLMNELEDIPEFDPLKHRIAFRADIFERLVESGTIHPDGRIVYKLSTGIEWECYLENKLAYKLKVKRPRRKRSKAK</sequence>
<evidence type="ECO:0000313" key="5">
    <source>
        <dbReference type="EMBL" id="MDQ0415673.1"/>
    </source>
</evidence>
<dbReference type="EMBL" id="JAUSUN010000043">
    <property type="protein sequence ID" value="MDQ0415673.1"/>
    <property type="molecule type" value="Genomic_DNA"/>
</dbReference>
<keyword evidence="2" id="KW-0233">DNA recombination</keyword>
<dbReference type="Proteomes" id="UP001242313">
    <property type="component" value="Unassembled WGS sequence"/>
</dbReference>
<reference evidence="5 6" key="1">
    <citation type="submission" date="2023-07" db="EMBL/GenBank/DDBJ databases">
        <title>Genomic Encyclopedia of Type Strains, Phase IV (KMG-IV): sequencing the most valuable type-strain genomes for metagenomic binning, comparative biology and taxonomic classification.</title>
        <authorList>
            <person name="Goeker M."/>
        </authorList>
    </citation>
    <scope>NUCLEOTIDE SEQUENCE [LARGE SCALE GENOMIC DNA]</scope>
    <source>
        <strain evidence="5 6">DSM 19598</strain>
    </source>
</reference>
<organism evidence="5 6">
    <name type="scientific">Mesobacillus stamsii</name>
    <dbReference type="NCBI Taxonomy" id="225347"/>
    <lineage>
        <taxon>Bacteria</taxon>
        <taxon>Bacillati</taxon>
        <taxon>Bacillota</taxon>
        <taxon>Bacilli</taxon>
        <taxon>Bacillales</taxon>
        <taxon>Bacillaceae</taxon>
        <taxon>Mesobacillus</taxon>
    </lineage>
</organism>
<dbReference type="InterPro" id="IPR025827">
    <property type="entry name" value="Zn_ribbon_recom_dom"/>
</dbReference>
<dbReference type="InterPro" id="IPR038109">
    <property type="entry name" value="DNA_bind_recomb_sf"/>
</dbReference>
<proteinExistence type="predicted"/>
<dbReference type="Gene3D" id="3.90.1750.20">
    <property type="entry name" value="Putative Large Serine Recombinase, Chain B, Domain 2"/>
    <property type="match status" value="1"/>
</dbReference>
<feature type="coiled-coil region" evidence="3">
    <location>
        <begin position="139"/>
        <end position="215"/>
    </location>
</feature>
<evidence type="ECO:0000256" key="1">
    <source>
        <dbReference type="ARBA" id="ARBA00023125"/>
    </source>
</evidence>
<name>A0ABU0G245_9BACI</name>
<keyword evidence="6" id="KW-1185">Reference proteome</keyword>
<dbReference type="InterPro" id="IPR050639">
    <property type="entry name" value="SSR_resolvase"/>
</dbReference>
<evidence type="ECO:0000256" key="2">
    <source>
        <dbReference type="ARBA" id="ARBA00023172"/>
    </source>
</evidence>
<comment type="caution">
    <text evidence="5">The sequence shown here is derived from an EMBL/GenBank/DDBJ whole genome shotgun (WGS) entry which is preliminary data.</text>
</comment>
<dbReference type="Pfam" id="PF13408">
    <property type="entry name" value="Zn_ribbon_recom"/>
    <property type="match status" value="1"/>
</dbReference>
<dbReference type="PANTHER" id="PTHR30461">
    <property type="entry name" value="DNA-INVERTASE FROM LAMBDOID PROPHAGE"/>
    <property type="match status" value="1"/>
</dbReference>
<accession>A0ABU0G245</accession>
<evidence type="ECO:0000256" key="3">
    <source>
        <dbReference type="SAM" id="Coils"/>
    </source>
</evidence>
<keyword evidence="1" id="KW-0238">DNA-binding</keyword>
<evidence type="ECO:0000313" key="6">
    <source>
        <dbReference type="Proteomes" id="UP001242313"/>
    </source>
</evidence>
<feature type="domain" description="Recombinase zinc beta ribbon" evidence="4">
    <location>
        <begin position="49"/>
        <end position="116"/>
    </location>
</feature>